<dbReference type="SUPFAM" id="SSF46458">
    <property type="entry name" value="Globin-like"/>
    <property type="match status" value="1"/>
</dbReference>
<evidence type="ECO:0000256" key="5">
    <source>
        <dbReference type="ARBA" id="ARBA00022490"/>
    </source>
</evidence>
<evidence type="ECO:0000256" key="12">
    <source>
        <dbReference type="ARBA" id="ARBA00023231"/>
    </source>
</evidence>
<evidence type="ECO:0000256" key="9">
    <source>
        <dbReference type="ARBA" id="ARBA00022723"/>
    </source>
</evidence>
<feature type="domain" description="Globin" evidence="16">
    <location>
        <begin position="2"/>
        <end position="148"/>
    </location>
</feature>
<keyword evidence="13" id="KW-0539">Nucleus</keyword>
<keyword evidence="5" id="KW-0963">Cytoplasm</keyword>
<dbReference type="GO" id="GO:0005634">
    <property type="term" value="C:nucleus"/>
    <property type="evidence" value="ECO:0007669"/>
    <property type="project" value="UniProtKB-SubCell"/>
</dbReference>
<dbReference type="PRINTS" id="PR00188">
    <property type="entry name" value="PLANTGLOBIN"/>
</dbReference>
<protein>
    <submittedName>
        <fullName evidence="17">Leghemoglobin</fullName>
    </submittedName>
</protein>
<proteinExistence type="evidence at transcript level"/>
<dbReference type="PROSITE" id="PS00208">
    <property type="entry name" value="PLANT_GLOBIN"/>
    <property type="match status" value="1"/>
</dbReference>
<dbReference type="GO" id="GO:0005344">
    <property type="term" value="F:oxygen carrier activity"/>
    <property type="evidence" value="ECO:0007669"/>
    <property type="project" value="UniProtKB-KW"/>
</dbReference>
<evidence type="ECO:0000256" key="14">
    <source>
        <dbReference type="ARBA" id="ARBA00045825"/>
    </source>
</evidence>
<dbReference type="InterPro" id="IPR001032">
    <property type="entry name" value="Leghaemoglobin-like"/>
</dbReference>
<dbReference type="InterPro" id="IPR000971">
    <property type="entry name" value="Globin"/>
</dbReference>
<dbReference type="GO" id="GO:0046872">
    <property type="term" value="F:metal ion binding"/>
    <property type="evidence" value="ECO:0007669"/>
    <property type="project" value="UniProtKB-KW"/>
</dbReference>
<dbReference type="InterPro" id="IPR019824">
    <property type="entry name" value="Leghaemoglobin_Fe_BS"/>
</dbReference>
<evidence type="ECO:0000256" key="13">
    <source>
        <dbReference type="ARBA" id="ARBA00023242"/>
    </source>
</evidence>
<evidence type="ECO:0000256" key="8">
    <source>
        <dbReference type="ARBA" id="ARBA00022621"/>
    </source>
</evidence>
<dbReference type="CDD" id="cd08923">
    <property type="entry name" value="class1-2_nsHbs_Lbs"/>
    <property type="match status" value="1"/>
</dbReference>
<comment type="function">
    <text evidence="14">Leghemoglobin that reversibly binds oxygen O(2) through a pentacoordinated heme iron. In root nodules, facilitates the diffusion of oxygen to the bacteroids while preventing the bacterial nitrogenase from being inactivated by buffering dioxygen, nitric oxide and carbon monoxide, and promoting the formation of reactive oxygen species (ROS, e.g. H(2)O(2)). This role is essential for symbiotic nitrogen fixation (SNF).</text>
</comment>
<keyword evidence="4" id="KW-0813">Transport</keyword>
<evidence type="ECO:0000256" key="2">
    <source>
        <dbReference type="ARBA" id="ARBA00004496"/>
    </source>
</evidence>
<dbReference type="InterPro" id="IPR012292">
    <property type="entry name" value="Globin/Proto"/>
</dbReference>
<keyword evidence="12" id="KW-0535">Nitrogen fixation</keyword>
<dbReference type="PROSITE" id="PS01033">
    <property type="entry name" value="GLOBIN"/>
    <property type="match status" value="1"/>
</dbReference>
<dbReference type="Gene3D" id="1.10.490.10">
    <property type="entry name" value="Globins"/>
    <property type="match status" value="1"/>
</dbReference>
<evidence type="ECO:0000256" key="4">
    <source>
        <dbReference type="ARBA" id="ARBA00022448"/>
    </source>
</evidence>
<evidence type="ECO:0000313" key="17">
    <source>
        <dbReference type="EMBL" id="QAX32721.1"/>
    </source>
</evidence>
<organism evidence="17">
    <name type="scientific">Onobrychis viciifolia</name>
    <name type="common">Common sainfoin</name>
    <dbReference type="NCBI Taxonomy" id="3882"/>
    <lineage>
        <taxon>Eukaryota</taxon>
        <taxon>Viridiplantae</taxon>
        <taxon>Streptophyta</taxon>
        <taxon>Embryophyta</taxon>
        <taxon>Tracheophyta</taxon>
        <taxon>Spermatophyta</taxon>
        <taxon>Magnoliopsida</taxon>
        <taxon>eudicotyledons</taxon>
        <taxon>Gunneridae</taxon>
        <taxon>Pentapetalae</taxon>
        <taxon>rosids</taxon>
        <taxon>fabids</taxon>
        <taxon>Fabales</taxon>
        <taxon>Fabaceae</taxon>
        <taxon>Papilionoideae</taxon>
        <taxon>50 kb inversion clade</taxon>
        <taxon>NPAAA clade</taxon>
        <taxon>Hologalegina</taxon>
        <taxon>IRL clade</taxon>
        <taxon>Hedysareae</taxon>
        <taxon>Onobrychis</taxon>
    </lineage>
</organism>
<evidence type="ECO:0000259" key="16">
    <source>
        <dbReference type="PROSITE" id="PS01033"/>
    </source>
</evidence>
<reference evidence="17" key="1">
    <citation type="submission" date="2018-04" db="EMBL/GenBank/DDBJ databases">
        <title>The nodule transcriptome of six IRLC legumes reveals different diversification patterns of leghemoglobin and glycine-rich-protein (GRP) families.</title>
        <authorList>
            <person name="Montiel J."/>
            <person name="Fonseca-Garcia C."/>
            <person name="Kereszt A."/>
            <person name="Kondorosi E."/>
        </authorList>
    </citation>
    <scope>NUCLEOTIDE SEQUENCE</scope>
</reference>
<evidence type="ECO:0000256" key="7">
    <source>
        <dbReference type="ARBA" id="ARBA00022617"/>
    </source>
</evidence>
<dbReference type="GO" id="GO:0019825">
    <property type="term" value="F:oxygen binding"/>
    <property type="evidence" value="ECO:0007669"/>
    <property type="project" value="InterPro"/>
</dbReference>
<evidence type="ECO:0000256" key="6">
    <source>
        <dbReference type="ARBA" id="ARBA00022553"/>
    </source>
</evidence>
<keyword evidence="6" id="KW-0597">Phosphoprotein</keyword>
<name>A0A411AFC8_ONOVI</name>
<evidence type="ECO:0000256" key="1">
    <source>
        <dbReference type="ARBA" id="ARBA00004123"/>
    </source>
</evidence>
<evidence type="ECO:0000256" key="3">
    <source>
        <dbReference type="ARBA" id="ARBA00007609"/>
    </source>
</evidence>
<dbReference type="GO" id="GO:0020037">
    <property type="term" value="F:heme binding"/>
    <property type="evidence" value="ECO:0007669"/>
    <property type="project" value="InterPro"/>
</dbReference>
<evidence type="ECO:0000256" key="10">
    <source>
        <dbReference type="ARBA" id="ARBA00023004"/>
    </source>
</evidence>
<comment type="subcellular location">
    <subcellularLocation>
        <location evidence="2">Cytoplasm</location>
    </subcellularLocation>
    <subcellularLocation>
        <location evidence="1">Nucleus</location>
    </subcellularLocation>
</comment>
<gene>
    <name evidence="17" type="primary">Lb4</name>
</gene>
<keyword evidence="7 15" id="KW-0349">Heme</keyword>
<dbReference type="Pfam" id="PF00042">
    <property type="entry name" value="Globin"/>
    <property type="match status" value="1"/>
</dbReference>
<dbReference type="PANTHER" id="PTHR22924">
    <property type="entry name" value="LEGHEMOGLOBIN-RELATED"/>
    <property type="match status" value="1"/>
</dbReference>
<dbReference type="PANTHER" id="PTHR22924:SF92">
    <property type="entry name" value="NON-SYMBIOTIC HEMOGLOBIN 2"/>
    <property type="match status" value="1"/>
</dbReference>
<evidence type="ECO:0000256" key="15">
    <source>
        <dbReference type="RuleBase" id="RU000625"/>
    </source>
</evidence>
<dbReference type="InterPro" id="IPR009050">
    <property type="entry name" value="Globin-like_sf"/>
</dbReference>
<sequence length="148" mass="16293">MGFTEKQETIVNSSWEAFKQNIPVYSVLFYTIILEKAPAAKDMFSFLKDSAGVPQDNPRLKAHAEKVFEMVHDSAVQLRANGEVTLTNATLGGVHVQKGVVGPHFEVVKEALLKTIKEVVGDKWSDELGTAWEIAYDGLANAIKKAMT</sequence>
<keyword evidence="9 15" id="KW-0479">Metal-binding</keyword>
<accession>A0A411AFC8</accession>
<keyword evidence="8" id="KW-0561">Oxygen transport</keyword>
<dbReference type="AlphaFoldDB" id="A0A411AFC8"/>
<comment type="similarity">
    <text evidence="3 15">Belongs to the plant globin family.</text>
</comment>
<dbReference type="GO" id="GO:0005737">
    <property type="term" value="C:cytoplasm"/>
    <property type="evidence" value="ECO:0007669"/>
    <property type="project" value="UniProtKB-SubCell"/>
</dbReference>
<dbReference type="EMBL" id="MH204572">
    <property type="protein sequence ID" value="QAX32721.1"/>
    <property type="molecule type" value="mRNA"/>
</dbReference>
<keyword evidence="11" id="KW-0944">Nitration</keyword>
<evidence type="ECO:0000256" key="11">
    <source>
        <dbReference type="ARBA" id="ARBA00023074"/>
    </source>
</evidence>
<keyword evidence="10 15" id="KW-0408">Iron</keyword>